<evidence type="ECO:0000313" key="3">
    <source>
        <dbReference type="Proteomes" id="UP001500839"/>
    </source>
</evidence>
<evidence type="ECO:0000313" key="2">
    <source>
        <dbReference type="EMBL" id="GAA4807141.1"/>
    </source>
</evidence>
<feature type="signal peptide" evidence="1">
    <location>
        <begin position="1"/>
        <end position="31"/>
    </location>
</feature>
<keyword evidence="1" id="KW-0732">Signal</keyword>
<dbReference type="EMBL" id="BAABKQ010000001">
    <property type="protein sequence ID" value="GAA4807141.1"/>
    <property type="molecule type" value="Genomic_DNA"/>
</dbReference>
<dbReference type="Gene3D" id="3.40.50.1820">
    <property type="entry name" value="alpha/beta hydrolase"/>
    <property type="match status" value="1"/>
</dbReference>
<dbReference type="InterPro" id="IPR002918">
    <property type="entry name" value="Lipase_EstA/Esterase_EstB"/>
</dbReference>
<sequence length="312" mass="32424">MTGIRTTMAALASALTLVGAPAILTAGAAQAIPLIPASASQALPRVNDWGCVPSAEHPRPVILVHGTWSDAETTWSTLGPQLADEGYCVFAPDYGNDGNALDGNLLGLGGGANIDWSAAQLSAFVDRVLQETGARQVDMVGHSQGGLVARQYLRFHGGADPDAPADNKVRNLVTLGATNHGSTFGDVVAISRALTRVGVPVQKILARTVGPSYAEQMVGSEFLDRLNAGGDTVPGVHYTVIASHSDRISTPPSNTFLTAGPGATVDNVWVQNGCKENTTSHEQLVSNPRSVYLVQSALDPAYAQTYEAPCAG</sequence>
<accession>A0ABP9CAS8</accession>
<name>A0ABP9CAS8_9ACTN</name>
<reference evidence="3" key="1">
    <citation type="journal article" date="2019" name="Int. J. Syst. Evol. Microbiol.">
        <title>The Global Catalogue of Microorganisms (GCM) 10K type strain sequencing project: providing services to taxonomists for standard genome sequencing and annotation.</title>
        <authorList>
            <consortium name="The Broad Institute Genomics Platform"/>
            <consortium name="The Broad Institute Genome Sequencing Center for Infectious Disease"/>
            <person name="Wu L."/>
            <person name="Ma J."/>
        </authorList>
    </citation>
    <scope>NUCLEOTIDE SEQUENCE [LARGE SCALE GENOMIC DNA]</scope>
    <source>
        <strain evidence="3">JCM 18542</strain>
    </source>
</reference>
<dbReference type="GO" id="GO:0016787">
    <property type="term" value="F:hydrolase activity"/>
    <property type="evidence" value="ECO:0007669"/>
    <property type="project" value="UniProtKB-KW"/>
</dbReference>
<feature type="chain" id="PRO_5046651088" evidence="1">
    <location>
        <begin position="32"/>
        <end position="312"/>
    </location>
</feature>
<dbReference type="PANTHER" id="PTHR32015:SF1">
    <property type="entry name" value="LIPASE"/>
    <property type="match status" value="1"/>
</dbReference>
<evidence type="ECO:0000256" key="1">
    <source>
        <dbReference type="SAM" id="SignalP"/>
    </source>
</evidence>
<dbReference type="Proteomes" id="UP001500839">
    <property type="component" value="Unassembled WGS sequence"/>
</dbReference>
<dbReference type="PANTHER" id="PTHR32015">
    <property type="entry name" value="FASTING INDUCED LIPASE"/>
    <property type="match status" value="1"/>
</dbReference>
<dbReference type="Pfam" id="PF01674">
    <property type="entry name" value="Lipase_2"/>
    <property type="match status" value="1"/>
</dbReference>
<dbReference type="InterPro" id="IPR029058">
    <property type="entry name" value="AB_hydrolase_fold"/>
</dbReference>
<organism evidence="2 3">
    <name type="scientific">Tomitella cavernea</name>
    <dbReference type="NCBI Taxonomy" id="1387982"/>
    <lineage>
        <taxon>Bacteria</taxon>
        <taxon>Bacillati</taxon>
        <taxon>Actinomycetota</taxon>
        <taxon>Actinomycetes</taxon>
        <taxon>Mycobacteriales</taxon>
        <taxon>Tomitella</taxon>
    </lineage>
</organism>
<comment type="caution">
    <text evidence="2">The sequence shown here is derived from an EMBL/GenBank/DDBJ whole genome shotgun (WGS) entry which is preliminary data.</text>
</comment>
<gene>
    <name evidence="2" type="ORF">GCM10023353_08140</name>
</gene>
<protein>
    <submittedName>
        <fullName evidence="2">Alpha/beta fold hydrolase</fullName>
    </submittedName>
</protein>
<keyword evidence="2" id="KW-0378">Hydrolase</keyword>
<keyword evidence="3" id="KW-1185">Reference proteome</keyword>
<dbReference type="RefSeq" id="WP_242474312.1">
    <property type="nucleotide sequence ID" value="NZ_BAABKQ010000001.1"/>
</dbReference>
<proteinExistence type="predicted"/>
<dbReference type="SUPFAM" id="SSF53474">
    <property type="entry name" value="alpha/beta-Hydrolases"/>
    <property type="match status" value="1"/>
</dbReference>